<reference evidence="2 3" key="1">
    <citation type="submission" date="2017-02" db="EMBL/GenBank/DDBJ databases">
        <authorList>
            <person name="Peterson S.W."/>
        </authorList>
    </citation>
    <scope>NUCLEOTIDE SEQUENCE [LARGE SCALE GENOMIC DNA]</scope>
    <source>
        <strain evidence="2 3">LMG 22410</strain>
    </source>
</reference>
<gene>
    <name evidence="2" type="ORF">CZ674_11980</name>
</gene>
<proteinExistence type="predicted"/>
<feature type="transmembrane region" description="Helical" evidence="1">
    <location>
        <begin position="16"/>
        <end position="39"/>
    </location>
</feature>
<keyword evidence="1" id="KW-0472">Membrane</keyword>
<keyword evidence="3" id="KW-1185">Reference proteome</keyword>
<sequence>MTNEAGPQTPEQRVRAANLIAGAMSTSTLVVFGLAVYFYFTADELIAYVLLAFALLMIPMIFWLRKRLIRGDIKRPPNG</sequence>
<name>A0A1R4GHB7_9MICO</name>
<keyword evidence="1" id="KW-1133">Transmembrane helix</keyword>
<keyword evidence="1" id="KW-0812">Transmembrane</keyword>
<accession>A0A1R4GHB7</accession>
<dbReference type="GeneID" id="303173926"/>
<evidence type="ECO:0000313" key="2">
    <source>
        <dbReference type="EMBL" id="SJM67465.1"/>
    </source>
</evidence>
<organism evidence="2 3">
    <name type="scientific">Agrococcus casei LMG 22410</name>
    <dbReference type="NCBI Taxonomy" id="1255656"/>
    <lineage>
        <taxon>Bacteria</taxon>
        <taxon>Bacillati</taxon>
        <taxon>Actinomycetota</taxon>
        <taxon>Actinomycetes</taxon>
        <taxon>Micrococcales</taxon>
        <taxon>Microbacteriaceae</taxon>
        <taxon>Agrococcus</taxon>
    </lineage>
</organism>
<protein>
    <submittedName>
        <fullName evidence="2">Uncharacterized protein</fullName>
    </submittedName>
</protein>
<dbReference type="Proteomes" id="UP000195787">
    <property type="component" value="Unassembled WGS sequence"/>
</dbReference>
<dbReference type="RefSeq" id="WP_086992776.1">
    <property type="nucleotide sequence ID" value="NZ_FUHU01000044.1"/>
</dbReference>
<dbReference type="EMBL" id="FUHU01000044">
    <property type="protein sequence ID" value="SJM67465.1"/>
    <property type="molecule type" value="Genomic_DNA"/>
</dbReference>
<feature type="transmembrane region" description="Helical" evidence="1">
    <location>
        <begin position="45"/>
        <end position="64"/>
    </location>
</feature>
<evidence type="ECO:0000313" key="3">
    <source>
        <dbReference type="Proteomes" id="UP000195787"/>
    </source>
</evidence>
<dbReference type="AlphaFoldDB" id="A0A1R4GHB7"/>
<evidence type="ECO:0000256" key="1">
    <source>
        <dbReference type="SAM" id="Phobius"/>
    </source>
</evidence>